<dbReference type="EMBL" id="LAZR01003475">
    <property type="protein sequence ID" value="KKN17917.1"/>
    <property type="molecule type" value="Genomic_DNA"/>
</dbReference>
<comment type="caution">
    <text evidence="1">The sequence shown here is derived from an EMBL/GenBank/DDBJ whole genome shotgun (WGS) entry which is preliminary data.</text>
</comment>
<dbReference type="AlphaFoldDB" id="A0A0F9P0M5"/>
<accession>A0A0F9P0M5</accession>
<reference evidence="1" key="1">
    <citation type="journal article" date="2015" name="Nature">
        <title>Complex archaea that bridge the gap between prokaryotes and eukaryotes.</title>
        <authorList>
            <person name="Spang A."/>
            <person name="Saw J.H."/>
            <person name="Jorgensen S.L."/>
            <person name="Zaremba-Niedzwiedzka K."/>
            <person name="Martijn J."/>
            <person name="Lind A.E."/>
            <person name="van Eijk R."/>
            <person name="Schleper C."/>
            <person name="Guy L."/>
            <person name="Ettema T.J."/>
        </authorList>
    </citation>
    <scope>NUCLEOTIDE SEQUENCE</scope>
</reference>
<name>A0A0F9P0M5_9ZZZZ</name>
<sequence>MGLTSGAWTDKVVNGRLVLECDLTMAATEVEDAFTLKTPANLLDTTKPWLLFVNTADATVNNATTPVDLWAGWDDAFALTGADAPTATYGAEIASAIMSDVQTTTNTTRVNPYYTGTVVQATATAGGHVNAGTAPYYIINVDGSDTLAAAVCHIAIVQ</sequence>
<gene>
    <name evidence="1" type="ORF">LCGC14_0960960</name>
</gene>
<evidence type="ECO:0000313" key="1">
    <source>
        <dbReference type="EMBL" id="KKN17917.1"/>
    </source>
</evidence>
<organism evidence="1">
    <name type="scientific">marine sediment metagenome</name>
    <dbReference type="NCBI Taxonomy" id="412755"/>
    <lineage>
        <taxon>unclassified sequences</taxon>
        <taxon>metagenomes</taxon>
        <taxon>ecological metagenomes</taxon>
    </lineage>
</organism>
<protein>
    <submittedName>
        <fullName evidence="1">Uncharacterized protein</fullName>
    </submittedName>
</protein>
<proteinExistence type="predicted"/>